<dbReference type="InterPro" id="IPR051269">
    <property type="entry name" value="Fe-S_cluster_ET"/>
</dbReference>
<keyword evidence="3" id="KW-0479">Metal-binding</keyword>
<proteinExistence type="predicted"/>
<organism evidence="8 9">
    <name type="scientific">Nonomuraea phyllanthi</name>
    <dbReference type="NCBI Taxonomy" id="2219224"/>
    <lineage>
        <taxon>Bacteria</taxon>
        <taxon>Bacillati</taxon>
        <taxon>Actinomycetota</taxon>
        <taxon>Actinomycetes</taxon>
        <taxon>Streptosporangiales</taxon>
        <taxon>Streptosporangiaceae</taxon>
        <taxon>Nonomuraea</taxon>
    </lineage>
</organism>
<protein>
    <submittedName>
        <fullName evidence="8">Ferredoxin</fullName>
    </submittedName>
</protein>
<dbReference type="PANTHER" id="PTHR36923">
    <property type="entry name" value="FERREDOXIN"/>
    <property type="match status" value="1"/>
</dbReference>
<reference evidence="8 9" key="1">
    <citation type="submission" date="2019-10" db="EMBL/GenBank/DDBJ databases">
        <title>Nonomuraea sp. nov., isolated from Phyllanthus amarus.</title>
        <authorList>
            <person name="Klykleung N."/>
            <person name="Tanasupawat S."/>
        </authorList>
    </citation>
    <scope>NUCLEOTIDE SEQUENCE [LARGE SCALE GENOMIC DNA]</scope>
    <source>
        <strain evidence="8 9">PA1-10</strain>
    </source>
</reference>
<evidence type="ECO:0000256" key="3">
    <source>
        <dbReference type="ARBA" id="ARBA00022723"/>
    </source>
</evidence>
<gene>
    <name evidence="8" type="ORF">FH608_021465</name>
</gene>
<evidence type="ECO:0000256" key="5">
    <source>
        <dbReference type="ARBA" id="ARBA00023004"/>
    </source>
</evidence>
<evidence type="ECO:0000256" key="1">
    <source>
        <dbReference type="ARBA" id="ARBA00001927"/>
    </source>
</evidence>
<dbReference type="OrthoDB" id="9803319at2"/>
<accession>A0A5C4WHU3</accession>
<keyword evidence="6" id="KW-0411">Iron-sulfur</keyword>
<dbReference type="PANTHER" id="PTHR36923:SF3">
    <property type="entry name" value="FERREDOXIN"/>
    <property type="match status" value="1"/>
</dbReference>
<dbReference type="Pfam" id="PF13459">
    <property type="entry name" value="Fer4_15"/>
    <property type="match status" value="1"/>
</dbReference>
<dbReference type="EMBL" id="VDLX02000007">
    <property type="protein sequence ID" value="KAB8193768.1"/>
    <property type="molecule type" value="Genomic_DNA"/>
</dbReference>
<dbReference type="RefSeq" id="WP_139632320.1">
    <property type="nucleotide sequence ID" value="NZ_CP045572.1"/>
</dbReference>
<keyword evidence="7" id="KW-0003">3Fe-4S</keyword>
<evidence type="ECO:0000313" key="8">
    <source>
        <dbReference type="EMBL" id="KAB8193768.1"/>
    </source>
</evidence>
<dbReference type="AlphaFoldDB" id="A0A5C4WHU3"/>
<accession>A0A5P9Z1T3</accession>
<evidence type="ECO:0000256" key="7">
    <source>
        <dbReference type="ARBA" id="ARBA00023291"/>
    </source>
</evidence>
<name>A0A5C4WHU3_9ACTN</name>
<sequence length="71" mass="7914">MKVKFDELVCEANAVCMGLAPEVFEVDDDDQLHILLPEPPPEMWDRVRHAVRSCPKAALSLEEQPSPDSPA</sequence>
<comment type="cofactor">
    <cofactor evidence="1">
        <name>[3Fe-4S] cluster</name>
        <dbReference type="ChEBI" id="CHEBI:21137"/>
    </cofactor>
</comment>
<dbReference type="Proteomes" id="UP000312512">
    <property type="component" value="Unassembled WGS sequence"/>
</dbReference>
<evidence type="ECO:0000256" key="2">
    <source>
        <dbReference type="ARBA" id="ARBA00022448"/>
    </source>
</evidence>
<evidence type="ECO:0000256" key="4">
    <source>
        <dbReference type="ARBA" id="ARBA00022982"/>
    </source>
</evidence>
<evidence type="ECO:0000256" key="6">
    <source>
        <dbReference type="ARBA" id="ARBA00023014"/>
    </source>
</evidence>
<keyword evidence="2" id="KW-0813">Transport</keyword>
<dbReference type="SUPFAM" id="SSF54862">
    <property type="entry name" value="4Fe-4S ferredoxins"/>
    <property type="match status" value="1"/>
</dbReference>
<dbReference type="GO" id="GO:0046872">
    <property type="term" value="F:metal ion binding"/>
    <property type="evidence" value="ECO:0007669"/>
    <property type="project" value="UniProtKB-KW"/>
</dbReference>
<comment type="caution">
    <text evidence="8">The sequence shown here is derived from an EMBL/GenBank/DDBJ whole genome shotgun (WGS) entry which is preliminary data.</text>
</comment>
<evidence type="ECO:0000313" key="9">
    <source>
        <dbReference type="Proteomes" id="UP000312512"/>
    </source>
</evidence>
<keyword evidence="4" id="KW-0249">Electron transport</keyword>
<dbReference type="Gene3D" id="3.30.70.20">
    <property type="match status" value="1"/>
</dbReference>
<keyword evidence="9" id="KW-1185">Reference proteome</keyword>
<keyword evidence="5" id="KW-0408">Iron</keyword>
<dbReference type="GO" id="GO:0051538">
    <property type="term" value="F:3 iron, 4 sulfur cluster binding"/>
    <property type="evidence" value="ECO:0007669"/>
    <property type="project" value="UniProtKB-KW"/>
</dbReference>